<dbReference type="AlphaFoldDB" id="A0AAF0UTT0"/>
<evidence type="ECO:0000313" key="3">
    <source>
        <dbReference type="Proteomes" id="UP001234989"/>
    </source>
</evidence>
<dbReference type="EMBL" id="CP133621">
    <property type="protein sequence ID" value="WMV52432.1"/>
    <property type="molecule type" value="Genomic_DNA"/>
</dbReference>
<dbReference type="PANTHER" id="PTHR33623:SF5">
    <property type="entry name" value="HISTONE-LYSINE N-METHYLTRANSFERASE SETD1B-LIKE PROTEIN"/>
    <property type="match status" value="1"/>
</dbReference>
<dbReference type="PANTHER" id="PTHR33623">
    <property type="entry name" value="OS04G0572500 PROTEIN"/>
    <property type="match status" value="1"/>
</dbReference>
<reference evidence="2" key="1">
    <citation type="submission" date="2023-08" db="EMBL/GenBank/DDBJ databases">
        <title>A de novo genome assembly of Solanum verrucosum Schlechtendal, a Mexican diploid species geographically isolated from the other diploid A-genome species in potato relatives.</title>
        <authorList>
            <person name="Hosaka K."/>
        </authorList>
    </citation>
    <scope>NUCLEOTIDE SEQUENCE</scope>
    <source>
        <tissue evidence="2">Young leaves</tissue>
    </source>
</reference>
<feature type="region of interest" description="Disordered" evidence="1">
    <location>
        <begin position="238"/>
        <end position="278"/>
    </location>
</feature>
<feature type="compositionally biased region" description="Acidic residues" evidence="1">
    <location>
        <begin position="256"/>
        <end position="278"/>
    </location>
</feature>
<protein>
    <recommendedName>
        <fullName evidence="4">DUF4378 domain-containing protein</fullName>
    </recommendedName>
</protein>
<proteinExistence type="predicted"/>
<evidence type="ECO:0008006" key="4">
    <source>
        <dbReference type="Google" id="ProtNLM"/>
    </source>
</evidence>
<name>A0AAF0UTT0_SOLVR</name>
<evidence type="ECO:0000256" key="1">
    <source>
        <dbReference type="SAM" id="MobiDB-lite"/>
    </source>
</evidence>
<keyword evidence="3" id="KW-1185">Reference proteome</keyword>
<sequence>MAQKHLHELLKEDQEPFYTANKRFHLKRLNFSSSKTSSLQIKKFQKQINQTPSSKLCKNSCFFSFGESPELRKSPLCLPSPAPAKSPENGRFVLNVPARTAALLLEAAMRIQKQQSSSKPKTQIKKVKFGVFGSILKKLKDRNSDKNGEKNFSCSCNNSRVNSEINEGKLIDMENYSNYGDFGSSPLSPFRFSLQRCPSTSGYVSPEFTSPAASPVCHKKEDKENYETIIGLASIDQLEEEEDKEQCSPVSVLDPPFEEEDGHADGDEDEDEDEDEDSDLDCNYALVQRAQQQLLSKLRRFEKLAELDPIELEKILLEEEEEEEDDDRVEEEECQVFNLIFEEKFEVKSLNYGEAVFGRECKKIDLSSQELRSNTIDMMVKSNLKSEFDDWNEFQDQREETAIEFAFSIFGLLVDELGEELIHLAHS</sequence>
<gene>
    <name evidence="2" type="ORF">MTR67_045817</name>
</gene>
<accession>A0AAF0UTT0</accession>
<dbReference type="Proteomes" id="UP001234989">
    <property type="component" value="Chromosome 10"/>
</dbReference>
<evidence type="ECO:0000313" key="2">
    <source>
        <dbReference type="EMBL" id="WMV52432.1"/>
    </source>
</evidence>
<organism evidence="2 3">
    <name type="scientific">Solanum verrucosum</name>
    <dbReference type="NCBI Taxonomy" id="315347"/>
    <lineage>
        <taxon>Eukaryota</taxon>
        <taxon>Viridiplantae</taxon>
        <taxon>Streptophyta</taxon>
        <taxon>Embryophyta</taxon>
        <taxon>Tracheophyta</taxon>
        <taxon>Spermatophyta</taxon>
        <taxon>Magnoliopsida</taxon>
        <taxon>eudicotyledons</taxon>
        <taxon>Gunneridae</taxon>
        <taxon>Pentapetalae</taxon>
        <taxon>asterids</taxon>
        <taxon>lamiids</taxon>
        <taxon>Solanales</taxon>
        <taxon>Solanaceae</taxon>
        <taxon>Solanoideae</taxon>
        <taxon>Solaneae</taxon>
        <taxon>Solanum</taxon>
    </lineage>
</organism>